<proteinExistence type="predicted"/>
<dbReference type="Proteomes" id="UP001464555">
    <property type="component" value="Unassembled WGS sequence"/>
</dbReference>
<evidence type="ECO:0000313" key="4">
    <source>
        <dbReference type="EMBL" id="MEL1244892.1"/>
    </source>
</evidence>
<dbReference type="RefSeq" id="WP_341697205.1">
    <property type="nucleotide sequence ID" value="NZ_JBBYHR010000005.1"/>
</dbReference>
<dbReference type="Pfam" id="PF18962">
    <property type="entry name" value="Por_Secre_tail"/>
    <property type="match status" value="1"/>
</dbReference>
<feature type="domain" description="Secretion system C-terminal sorting" evidence="3">
    <location>
        <begin position="312"/>
        <end position="375"/>
    </location>
</feature>
<keyword evidence="1 2" id="KW-0732">Signal</keyword>
<reference evidence="4 5" key="1">
    <citation type="submission" date="2024-04" db="EMBL/GenBank/DDBJ databases">
        <title>Flavobacterium sp. DGU11 16S ribosomal RNA gene Genome sequencing and assembly.</title>
        <authorList>
            <person name="Park S."/>
        </authorList>
    </citation>
    <scope>NUCLEOTIDE SEQUENCE [LARGE SCALE GENOMIC DNA]</scope>
    <source>
        <strain evidence="4 5">DGU11</strain>
    </source>
</reference>
<sequence length="382" mass="40549">MMKKLLLFAAVFMAGTAMMFAQFPSIGIIGDATPGEWATDTDMVTTDGVVYTLNNFTLEAGTVKFRQDNDWPNNWGGTTWPSGTGLFNSQQNIPSQPGLYNITFNRTTLAYNFEDAGNFDDISVMVGATSVVMFTLDGTTYQANNVVLADASNVTFSVNGTDTWGGTAFPEGTATMGGAAIAVPANSYNVTYNADTHAYDFNFVTISITGDAVGGWGTVDIDMTTTNGVNYSVNDVTFTAAEWKYRLNHDWGTTWGNATFPSGTVTVVSNGGNIMATAGTYDGTFNRVTGDFAFTNATAGTNDFNANNISAYPNPTQNAWNFNAGNNTISSMQIVDVSGKVVYSATVNAAEVTVNASAFASGMYFARLTSGAAVQTIRVVKN</sequence>
<evidence type="ECO:0000259" key="3">
    <source>
        <dbReference type="Pfam" id="PF18962"/>
    </source>
</evidence>
<evidence type="ECO:0000313" key="5">
    <source>
        <dbReference type="Proteomes" id="UP001464555"/>
    </source>
</evidence>
<feature type="chain" id="PRO_5046276931" evidence="2">
    <location>
        <begin position="22"/>
        <end position="382"/>
    </location>
</feature>
<accession>A0ABU9HXJ4</accession>
<gene>
    <name evidence="4" type="ORF">AAEO56_11510</name>
</gene>
<name>A0ABU9HXJ4_9FLAO</name>
<feature type="signal peptide" evidence="2">
    <location>
        <begin position="1"/>
        <end position="21"/>
    </location>
</feature>
<organism evidence="4 5">
    <name type="scientific">Flavobacterium arundinis</name>
    <dbReference type="NCBI Taxonomy" id="3139143"/>
    <lineage>
        <taxon>Bacteria</taxon>
        <taxon>Pseudomonadati</taxon>
        <taxon>Bacteroidota</taxon>
        <taxon>Flavobacteriia</taxon>
        <taxon>Flavobacteriales</taxon>
        <taxon>Flavobacteriaceae</taxon>
        <taxon>Flavobacterium</taxon>
    </lineage>
</organism>
<keyword evidence="5" id="KW-1185">Reference proteome</keyword>
<comment type="caution">
    <text evidence="4">The sequence shown here is derived from an EMBL/GenBank/DDBJ whole genome shotgun (WGS) entry which is preliminary data.</text>
</comment>
<evidence type="ECO:0000256" key="1">
    <source>
        <dbReference type="ARBA" id="ARBA00022729"/>
    </source>
</evidence>
<dbReference type="NCBIfam" id="TIGR04183">
    <property type="entry name" value="Por_Secre_tail"/>
    <property type="match status" value="1"/>
</dbReference>
<evidence type="ECO:0000256" key="2">
    <source>
        <dbReference type="SAM" id="SignalP"/>
    </source>
</evidence>
<dbReference type="InterPro" id="IPR026444">
    <property type="entry name" value="Secre_tail"/>
</dbReference>
<dbReference type="EMBL" id="JBBYHR010000005">
    <property type="protein sequence ID" value="MEL1244892.1"/>
    <property type="molecule type" value="Genomic_DNA"/>
</dbReference>
<protein>
    <submittedName>
        <fullName evidence="4">T9SS type A sorting domain-containing protein</fullName>
    </submittedName>
</protein>